<gene>
    <name evidence="6" type="ORF">IAA08_00745</name>
</gene>
<evidence type="ECO:0000256" key="2">
    <source>
        <dbReference type="ARBA" id="ARBA00023015"/>
    </source>
</evidence>
<dbReference type="PANTHER" id="PTHR30126:SF40">
    <property type="entry name" value="HTH-TYPE TRANSCRIPTIONAL REGULATOR GLTR"/>
    <property type="match status" value="1"/>
</dbReference>
<dbReference type="Pfam" id="PF00126">
    <property type="entry name" value="HTH_1"/>
    <property type="match status" value="1"/>
</dbReference>
<protein>
    <submittedName>
        <fullName evidence="6">LysR family transcriptional regulator</fullName>
    </submittedName>
</protein>
<dbReference type="GO" id="GO:0003700">
    <property type="term" value="F:DNA-binding transcription factor activity"/>
    <property type="evidence" value="ECO:0007669"/>
    <property type="project" value="InterPro"/>
</dbReference>
<dbReference type="Gene3D" id="1.10.10.10">
    <property type="entry name" value="Winged helix-like DNA-binding domain superfamily/Winged helix DNA-binding domain"/>
    <property type="match status" value="1"/>
</dbReference>
<dbReference type="InterPro" id="IPR000847">
    <property type="entry name" value="LysR_HTH_N"/>
</dbReference>
<dbReference type="InterPro" id="IPR036388">
    <property type="entry name" value="WH-like_DNA-bd_sf"/>
</dbReference>
<dbReference type="FunFam" id="1.10.10.10:FF:000001">
    <property type="entry name" value="LysR family transcriptional regulator"/>
    <property type="match status" value="1"/>
</dbReference>
<feature type="domain" description="HTH lysR-type" evidence="5">
    <location>
        <begin position="1"/>
        <end position="58"/>
    </location>
</feature>
<evidence type="ECO:0000256" key="4">
    <source>
        <dbReference type="ARBA" id="ARBA00023163"/>
    </source>
</evidence>
<evidence type="ECO:0000256" key="1">
    <source>
        <dbReference type="ARBA" id="ARBA00009437"/>
    </source>
</evidence>
<dbReference type="PRINTS" id="PR00039">
    <property type="entry name" value="HTHLYSR"/>
</dbReference>
<name>A0A9D2IEU8_9FIRM</name>
<dbReference type="InterPro" id="IPR036390">
    <property type="entry name" value="WH_DNA-bd_sf"/>
</dbReference>
<evidence type="ECO:0000313" key="7">
    <source>
        <dbReference type="Proteomes" id="UP000824024"/>
    </source>
</evidence>
<comment type="caution">
    <text evidence="6">The sequence shown here is derived from an EMBL/GenBank/DDBJ whole genome shotgun (WGS) entry which is preliminary data.</text>
</comment>
<organism evidence="6 7">
    <name type="scientific">Candidatus Eubacterium avistercoris</name>
    <dbReference type="NCBI Taxonomy" id="2838567"/>
    <lineage>
        <taxon>Bacteria</taxon>
        <taxon>Bacillati</taxon>
        <taxon>Bacillota</taxon>
        <taxon>Clostridia</taxon>
        <taxon>Eubacteriales</taxon>
        <taxon>Eubacteriaceae</taxon>
        <taxon>Eubacterium</taxon>
    </lineage>
</organism>
<evidence type="ECO:0000313" key="6">
    <source>
        <dbReference type="EMBL" id="HIZ06445.1"/>
    </source>
</evidence>
<dbReference type="Proteomes" id="UP000824024">
    <property type="component" value="Unassembled WGS sequence"/>
</dbReference>
<dbReference type="EMBL" id="DXCH01000022">
    <property type="protein sequence ID" value="HIZ06445.1"/>
    <property type="molecule type" value="Genomic_DNA"/>
</dbReference>
<dbReference type="SUPFAM" id="SSF46785">
    <property type="entry name" value="Winged helix' DNA-binding domain"/>
    <property type="match status" value="1"/>
</dbReference>
<comment type="similarity">
    <text evidence="1">Belongs to the LysR transcriptional regulatory family.</text>
</comment>
<dbReference type="GO" id="GO:0000976">
    <property type="term" value="F:transcription cis-regulatory region binding"/>
    <property type="evidence" value="ECO:0007669"/>
    <property type="project" value="TreeGrafter"/>
</dbReference>
<feature type="non-terminal residue" evidence="6">
    <location>
        <position position="154"/>
    </location>
</feature>
<sequence length="154" mass="17372">MNFQQLEYFLSLCQNMNYSETARRLYVSQPTVSKQIAALESELNMKLFKRSSNGLALTAEGQIMQNAFEHAIHIINAAKEDALHLSVQKSRTIHFGILEGADIVSPIMGSLAELEKQIENTNFSFDFLNHGTLNHKLEYNEIDLAVTLLEEVLA</sequence>
<dbReference type="PANTHER" id="PTHR30126">
    <property type="entry name" value="HTH-TYPE TRANSCRIPTIONAL REGULATOR"/>
    <property type="match status" value="1"/>
</dbReference>
<keyword evidence="4" id="KW-0804">Transcription</keyword>
<reference evidence="6" key="2">
    <citation type="submission" date="2021-04" db="EMBL/GenBank/DDBJ databases">
        <authorList>
            <person name="Gilroy R."/>
        </authorList>
    </citation>
    <scope>NUCLEOTIDE SEQUENCE</scope>
    <source>
        <strain evidence="6">CHK192-9172</strain>
    </source>
</reference>
<proteinExistence type="inferred from homology"/>
<keyword evidence="3" id="KW-0238">DNA-binding</keyword>
<evidence type="ECO:0000259" key="5">
    <source>
        <dbReference type="PROSITE" id="PS50931"/>
    </source>
</evidence>
<reference evidence="6" key="1">
    <citation type="journal article" date="2021" name="PeerJ">
        <title>Extensive microbial diversity within the chicken gut microbiome revealed by metagenomics and culture.</title>
        <authorList>
            <person name="Gilroy R."/>
            <person name="Ravi A."/>
            <person name="Getino M."/>
            <person name="Pursley I."/>
            <person name="Horton D.L."/>
            <person name="Alikhan N.F."/>
            <person name="Baker D."/>
            <person name="Gharbi K."/>
            <person name="Hall N."/>
            <person name="Watson M."/>
            <person name="Adriaenssens E.M."/>
            <person name="Foster-Nyarko E."/>
            <person name="Jarju S."/>
            <person name="Secka A."/>
            <person name="Antonio M."/>
            <person name="Oren A."/>
            <person name="Chaudhuri R.R."/>
            <person name="La Ragione R."/>
            <person name="Hildebrand F."/>
            <person name="Pallen M.J."/>
        </authorList>
    </citation>
    <scope>NUCLEOTIDE SEQUENCE</scope>
    <source>
        <strain evidence="6">CHK192-9172</strain>
    </source>
</reference>
<dbReference type="AlphaFoldDB" id="A0A9D2IEU8"/>
<evidence type="ECO:0000256" key="3">
    <source>
        <dbReference type="ARBA" id="ARBA00023125"/>
    </source>
</evidence>
<accession>A0A9D2IEU8</accession>
<dbReference type="PROSITE" id="PS50931">
    <property type="entry name" value="HTH_LYSR"/>
    <property type="match status" value="1"/>
</dbReference>
<keyword evidence="2" id="KW-0805">Transcription regulation</keyword>